<comment type="cofactor">
    <cofactor evidence="1">
        <name>Zn(2+)</name>
        <dbReference type="ChEBI" id="CHEBI:29105"/>
    </cofactor>
</comment>
<dbReference type="GO" id="GO:0016788">
    <property type="term" value="F:hydrolase activity, acting on ester bonds"/>
    <property type="evidence" value="ECO:0007669"/>
    <property type="project" value="InterPro"/>
</dbReference>
<gene>
    <name evidence="6" type="ORF">GCM10017781_20220</name>
    <name evidence="7" type="ORF">HNQ07_001943</name>
</gene>
<keyword evidence="3" id="KW-0378">Hydrolase</keyword>
<evidence type="ECO:0000313" key="8">
    <source>
        <dbReference type="Proteomes" id="UP000539473"/>
    </source>
</evidence>
<reference evidence="9" key="2">
    <citation type="journal article" date="2019" name="Int. J. Syst. Evol. Microbiol.">
        <title>The Global Catalogue of Microorganisms (GCM) 10K type strain sequencing project: providing services to taxonomists for standard genome sequencing and annotation.</title>
        <authorList>
            <consortium name="The Broad Institute Genomics Platform"/>
            <consortium name="The Broad Institute Genome Sequencing Center for Infectious Disease"/>
            <person name="Wu L."/>
            <person name="Ma J."/>
        </authorList>
    </citation>
    <scope>NUCLEOTIDE SEQUENCE [LARGE SCALE GENOMIC DNA]</scope>
    <source>
        <strain evidence="9">CGMCC 1.18437</strain>
    </source>
</reference>
<dbReference type="EMBL" id="JACHFK010000004">
    <property type="protein sequence ID" value="MBB5376479.1"/>
    <property type="molecule type" value="Genomic_DNA"/>
</dbReference>
<comment type="caution">
    <text evidence="7">The sequence shown here is derived from an EMBL/GenBank/DDBJ whole genome shotgun (WGS) entry which is preliminary data.</text>
</comment>
<reference evidence="7 8" key="3">
    <citation type="submission" date="2020-08" db="EMBL/GenBank/DDBJ databases">
        <title>Genomic Encyclopedia of Type Strains, Phase IV (KMG-IV): sequencing the most valuable type-strain genomes for metagenomic binning, comparative biology and taxonomic classification.</title>
        <authorList>
            <person name="Goeker M."/>
        </authorList>
    </citation>
    <scope>NUCLEOTIDE SEQUENCE [LARGE SCALE GENOMIC DNA]</scope>
    <source>
        <strain evidence="7 8">DSM 27521</strain>
    </source>
</reference>
<evidence type="ECO:0000256" key="2">
    <source>
        <dbReference type="ARBA" id="ARBA00022723"/>
    </source>
</evidence>
<dbReference type="InterPro" id="IPR055438">
    <property type="entry name" value="AstE_AspA_cat"/>
</dbReference>
<dbReference type="InterPro" id="IPR053138">
    <property type="entry name" value="N-alpha-Ac-DABA_deacetylase"/>
</dbReference>
<evidence type="ECO:0000256" key="1">
    <source>
        <dbReference type="ARBA" id="ARBA00001947"/>
    </source>
</evidence>
<dbReference type="GO" id="GO:0016811">
    <property type="term" value="F:hydrolase activity, acting on carbon-nitrogen (but not peptide) bonds, in linear amides"/>
    <property type="evidence" value="ECO:0007669"/>
    <property type="project" value="InterPro"/>
</dbReference>
<dbReference type="GO" id="GO:0046872">
    <property type="term" value="F:metal ion binding"/>
    <property type="evidence" value="ECO:0007669"/>
    <property type="project" value="UniProtKB-KW"/>
</dbReference>
<keyword evidence="9" id="KW-1185">Reference proteome</keyword>
<dbReference type="SUPFAM" id="SSF53187">
    <property type="entry name" value="Zn-dependent exopeptidases"/>
    <property type="match status" value="1"/>
</dbReference>
<name>A0A7W8KE24_9DEIO</name>
<reference evidence="6" key="4">
    <citation type="submission" date="2024-05" db="EMBL/GenBank/DDBJ databases">
        <authorList>
            <person name="Sun Q."/>
            <person name="Zhou Y."/>
        </authorList>
    </citation>
    <scope>NUCLEOTIDE SEQUENCE</scope>
    <source>
        <strain evidence="6">CGMCC 1.18437</strain>
    </source>
</reference>
<dbReference type="InterPro" id="IPR043795">
    <property type="entry name" value="N-alpha-Ac-DABA-like"/>
</dbReference>
<dbReference type="RefSeq" id="WP_184111128.1">
    <property type="nucleotide sequence ID" value="NZ_BNAJ01000004.1"/>
</dbReference>
<protein>
    <submittedName>
        <fullName evidence="6">Peptidase M14</fullName>
    </submittedName>
</protein>
<reference evidence="6" key="1">
    <citation type="journal article" date="2014" name="Int. J. Syst. Evol. Microbiol.">
        <title>Complete genome of a new Firmicutes species belonging to the dominant human colonic microbiota ('Ruminococcus bicirculans') reveals two chromosomes and a selective capacity to utilize plant glucans.</title>
        <authorList>
            <consortium name="NISC Comparative Sequencing Program"/>
            <person name="Wegmann U."/>
            <person name="Louis P."/>
            <person name="Goesmann A."/>
            <person name="Henrissat B."/>
            <person name="Duncan S.H."/>
            <person name="Flint H.J."/>
        </authorList>
    </citation>
    <scope>NUCLEOTIDE SEQUENCE</scope>
    <source>
        <strain evidence="6">CGMCC 1.18437</strain>
    </source>
</reference>
<dbReference type="Proteomes" id="UP000539473">
    <property type="component" value="Unassembled WGS sequence"/>
</dbReference>
<keyword evidence="4" id="KW-0862">Zinc</keyword>
<evidence type="ECO:0000256" key="4">
    <source>
        <dbReference type="ARBA" id="ARBA00022833"/>
    </source>
</evidence>
<evidence type="ECO:0000313" key="9">
    <source>
        <dbReference type="Proteomes" id="UP000619376"/>
    </source>
</evidence>
<evidence type="ECO:0000313" key="6">
    <source>
        <dbReference type="EMBL" id="GHF43729.1"/>
    </source>
</evidence>
<dbReference type="AlphaFoldDB" id="A0A7W8KE24"/>
<dbReference type="PIRSF" id="PIRSF039012">
    <property type="entry name" value="ASP"/>
    <property type="match status" value="1"/>
</dbReference>
<dbReference type="Gene3D" id="3.40.630.10">
    <property type="entry name" value="Zn peptidases"/>
    <property type="match status" value="1"/>
</dbReference>
<organism evidence="7 8">
    <name type="scientific">Deinococcus metalli</name>
    <dbReference type="NCBI Taxonomy" id="1141878"/>
    <lineage>
        <taxon>Bacteria</taxon>
        <taxon>Thermotogati</taxon>
        <taxon>Deinococcota</taxon>
        <taxon>Deinococci</taxon>
        <taxon>Deinococcales</taxon>
        <taxon>Deinococcaceae</taxon>
        <taxon>Deinococcus</taxon>
    </lineage>
</organism>
<dbReference type="PANTHER" id="PTHR37326:SF1">
    <property type="entry name" value="BLL3975 PROTEIN"/>
    <property type="match status" value="1"/>
</dbReference>
<dbReference type="Pfam" id="PF24827">
    <property type="entry name" value="AstE_AspA_cat"/>
    <property type="match status" value="1"/>
</dbReference>
<evidence type="ECO:0000259" key="5">
    <source>
        <dbReference type="Pfam" id="PF24827"/>
    </source>
</evidence>
<keyword evidence="2" id="KW-0479">Metal-binding</keyword>
<dbReference type="PANTHER" id="PTHR37326">
    <property type="entry name" value="BLL3975 PROTEIN"/>
    <property type="match status" value="1"/>
</dbReference>
<feature type="domain" description="Succinylglutamate desuccinylase/Aspartoacylase catalytic" evidence="5">
    <location>
        <begin position="38"/>
        <end position="216"/>
    </location>
</feature>
<dbReference type="EMBL" id="BNAJ01000004">
    <property type="protein sequence ID" value="GHF43729.1"/>
    <property type="molecule type" value="Genomic_DNA"/>
</dbReference>
<dbReference type="Proteomes" id="UP000619376">
    <property type="component" value="Unassembled WGS sequence"/>
</dbReference>
<proteinExistence type="predicted"/>
<evidence type="ECO:0000313" key="7">
    <source>
        <dbReference type="EMBL" id="MBB5376479.1"/>
    </source>
</evidence>
<sequence length="309" mass="32323">MHELIQSTPPGTATRGVLDAPLAPETRLPYIVVRGVEAGPTLLITAGVHGAEYASMDAAYAVADTAPDTLRGTLVVLPIVNPGAFWPRSIYVNPVDGRNLNRVFPGRAQGTYAERLAAWLHETFLSRADAVIDLHGGDLVEALEPFSIYARGHGPSRELALAFGLPHLIASDSRGMTVEVTRTHGRPAIIAEAGGQGQRREADVTALVQGVHNAMHALGMRPGEPQRPAAITEHSGLAWLSAPASGLWTPHVAAGAVVSKGDEIGTLRDLTGQSARSFHAPDGGVVLFVVTSLAMNEGDPLVGIGVPAP</sequence>
<evidence type="ECO:0000256" key="3">
    <source>
        <dbReference type="ARBA" id="ARBA00022801"/>
    </source>
</evidence>
<accession>A0A7W8KE24</accession>